<dbReference type="EMBL" id="JACOOK010000002">
    <property type="protein sequence ID" value="MBC5616481.1"/>
    <property type="molecule type" value="Genomic_DNA"/>
</dbReference>
<accession>A0ABR7CLF2</accession>
<dbReference type="Proteomes" id="UP000636891">
    <property type="component" value="Unassembled WGS sequence"/>
</dbReference>
<evidence type="ECO:0000313" key="3">
    <source>
        <dbReference type="EMBL" id="MBC5616481.1"/>
    </source>
</evidence>
<keyword evidence="1" id="KW-1133">Transmembrane helix</keyword>
<feature type="domain" description="Glycosyltransferase 2-like" evidence="2">
    <location>
        <begin position="66"/>
        <end position="230"/>
    </location>
</feature>
<feature type="transmembrane region" description="Helical" evidence="1">
    <location>
        <begin position="364"/>
        <end position="382"/>
    </location>
</feature>
<evidence type="ECO:0000313" key="4">
    <source>
        <dbReference type="Proteomes" id="UP000636891"/>
    </source>
</evidence>
<dbReference type="Gene3D" id="3.90.550.10">
    <property type="entry name" value="Spore Coat Polysaccharide Biosynthesis Protein SpsA, Chain A"/>
    <property type="match status" value="1"/>
</dbReference>
<dbReference type="Pfam" id="PF00535">
    <property type="entry name" value="Glycos_transf_2"/>
    <property type="match status" value="1"/>
</dbReference>
<proteinExistence type="predicted"/>
<dbReference type="InterPro" id="IPR029044">
    <property type="entry name" value="Nucleotide-diphossugar_trans"/>
</dbReference>
<gene>
    <name evidence="3" type="ORF">H8S08_05520</name>
</gene>
<dbReference type="RefSeq" id="WP_118655639.1">
    <property type="nucleotide sequence ID" value="NZ_JACOOK010000002.1"/>
</dbReference>
<name>A0ABR7CLF2_9BACT</name>
<dbReference type="SUPFAM" id="SSF53448">
    <property type="entry name" value="Nucleotide-diphospho-sugar transferases"/>
    <property type="match status" value="1"/>
</dbReference>
<comment type="caution">
    <text evidence="3">The sequence shown here is derived from an EMBL/GenBank/DDBJ whole genome shotgun (WGS) entry which is preliminary data.</text>
</comment>
<protein>
    <submittedName>
        <fullName evidence="3">Glycosyltransferase</fullName>
    </submittedName>
</protein>
<evidence type="ECO:0000256" key="1">
    <source>
        <dbReference type="SAM" id="Phobius"/>
    </source>
</evidence>
<reference evidence="3 4" key="1">
    <citation type="submission" date="2020-08" db="EMBL/GenBank/DDBJ databases">
        <title>Genome public.</title>
        <authorList>
            <person name="Liu C."/>
            <person name="Sun Q."/>
        </authorList>
    </citation>
    <scope>NUCLEOTIDE SEQUENCE [LARGE SCALE GENOMIC DNA]</scope>
    <source>
        <strain evidence="3 4">New-7</strain>
    </source>
</reference>
<keyword evidence="4" id="KW-1185">Reference proteome</keyword>
<keyword evidence="1" id="KW-0812">Transmembrane</keyword>
<evidence type="ECO:0000259" key="2">
    <source>
        <dbReference type="Pfam" id="PF00535"/>
    </source>
</evidence>
<organism evidence="3 4">
    <name type="scientific">Alistipes hominis</name>
    <dbReference type="NCBI Taxonomy" id="2763015"/>
    <lineage>
        <taxon>Bacteria</taxon>
        <taxon>Pseudomonadati</taxon>
        <taxon>Bacteroidota</taxon>
        <taxon>Bacteroidia</taxon>
        <taxon>Bacteroidales</taxon>
        <taxon>Rikenellaceae</taxon>
        <taxon>Alistipes</taxon>
    </lineage>
</organism>
<dbReference type="InterPro" id="IPR001173">
    <property type="entry name" value="Glyco_trans_2-like"/>
</dbReference>
<feature type="transmembrane region" description="Helical" evidence="1">
    <location>
        <begin position="20"/>
        <end position="41"/>
    </location>
</feature>
<sequence>MEYLDLLYNDLTAKGIVHPYWVVGLIGAALVFFFIQLHYYLGRYGRLPRFRNNRGIRQDIPSPPVSVVVVVRGNSFYFIEHTLPLLLGQQYDEFEVVLVDCSYDDEIGEILREKSLVVPNLHVTCIRQQSHHEHSIKLALTVGIKAARYEHLIFTTQDSYPVSEKWLSLMAKGFICGDVVIGYCGIEPKKGMANRWMRCSRLMTSVRYLSAATRGKTFRGTEHNIGYTKSLYFDSRGFNHLNMNIGVDDLFIQKIVRADNVSVVMNPNATVRQIQYGGLGWWYGVNKYFGHAFRYYPAKARRAVRNELSSRFLFFATTAAAAALLPVRWIAVPLLPALLRLLIVELKMRRIGRRLGEKKFGGTYILYDFWAPLGGFLMTLSRRIRPNKAIWR</sequence>
<keyword evidence="1" id="KW-0472">Membrane</keyword>
<feature type="transmembrane region" description="Helical" evidence="1">
    <location>
        <begin position="312"/>
        <end position="331"/>
    </location>
</feature>